<organism evidence="2">
    <name type="scientific">marine sediment metagenome</name>
    <dbReference type="NCBI Taxonomy" id="412755"/>
    <lineage>
        <taxon>unclassified sequences</taxon>
        <taxon>metagenomes</taxon>
        <taxon>ecological metagenomes</taxon>
    </lineage>
</organism>
<protein>
    <submittedName>
        <fullName evidence="2">Uncharacterized protein</fullName>
    </submittedName>
</protein>
<gene>
    <name evidence="2" type="ORF">S01H4_59019</name>
</gene>
<dbReference type="AlphaFoldDB" id="X1CEE5"/>
<feature type="region of interest" description="Disordered" evidence="1">
    <location>
        <begin position="46"/>
        <end position="70"/>
    </location>
</feature>
<name>X1CEE5_9ZZZZ</name>
<sequence length="70" mass="8023">MDPIFNETDDSEENLSKISSKSVKCNSFSDIRTMNEDVSFSMIVDKDSHHSDNNSRKFSHAHSQPILDEF</sequence>
<reference evidence="2" key="1">
    <citation type="journal article" date="2014" name="Front. Microbiol.">
        <title>High frequency of phylogenetically diverse reductive dehalogenase-homologous genes in deep subseafloor sedimentary metagenomes.</title>
        <authorList>
            <person name="Kawai M."/>
            <person name="Futagami T."/>
            <person name="Toyoda A."/>
            <person name="Takaki Y."/>
            <person name="Nishi S."/>
            <person name="Hori S."/>
            <person name="Arai W."/>
            <person name="Tsubouchi T."/>
            <person name="Morono Y."/>
            <person name="Uchiyama I."/>
            <person name="Ito T."/>
            <person name="Fujiyama A."/>
            <person name="Inagaki F."/>
            <person name="Takami H."/>
        </authorList>
    </citation>
    <scope>NUCLEOTIDE SEQUENCE</scope>
    <source>
        <strain evidence="2">Expedition CK06-06</strain>
    </source>
</reference>
<feature type="compositionally biased region" description="Basic and acidic residues" evidence="1">
    <location>
        <begin position="46"/>
        <end position="55"/>
    </location>
</feature>
<dbReference type="EMBL" id="BART01034551">
    <property type="protein sequence ID" value="GAH05997.1"/>
    <property type="molecule type" value="Genomic_DNA"/>
</dbReference>
<comment type="caution">
    <text evidence="2">The sequence shown here is derived from an EMBL/GenBank/DDBJ whole genome shotgun (WGS) entry which is preliminary data.</text>
</comment>
<evidence type="ECO:0000256" key="1">
    <source>
        <dbReference type="SAM" id="MobiDB-lite"/>
    </source>
</evidence>
<proteinExistence type="predicted"/>
<accession>X1CEE5</accession>
<evidence type="ECO:0000313" key="2">
    <source>
        <dbReference type="EMBL" id="GAH05997.1"/>
    </source>
</evidence>